<reference evidence="6" key="2">
    <citation type="journal article" date="2021" name="PeerJ">
        <title>Extensive microbial diversity within the chicken gut microbiome revealed by metagenomics and culture.</title>
        <authorList>
            <person name="Gilroy R."/>
            <person name="Ravi A."/>
            <person name="Getino M."/>
            <person name="Pursley I."/>
            <person name="Horton D.L."/>
            <person name="Alikhan N.F."/>
            <person name="Baker D."/>
            <person name="Gharbi K."/>
            <person name="Hall N."/>
            <person name="Watson M."/>
            <person name="Adriaenssens E.M."/>
            <person name="Foster-Nyarko E."/>
            <person name="Jarju S."/>
            <person name="Secka A."/>
            <person name="Antonio M."/>
            <person name="Oren A."/>
            <person name="Chaudhuri R.R."/>
            <person name="La Ragione R."/>
            <person name="Hildebrand F."/>
            <person name="Pallen M.J."/>
        </authorList>
    </citation>
    <scope>NUCLEOTIDE SEQUENCE</scope>
    <source>
        <strain evidence="6">CHK197-8231</strain>
    </source>
</reference>
<feature type="chain" id="PRO_5039213283" evidence="5">
    <location>
        <begin position="20"/>
        <end position="288"/>
    </location>
</feature>
<dbReference type="AlphaFoldDB" id="A0A9D1HUL3"/>
<dbReference type="EMBL" id="DVML01000025">
    <property type="protein sequence ID" value="HIU22858.1"/>
    <property type="molecule type" value="Genomic_DNA"/>
</dbReference>
<dbReference type="SUPFAM" id="SSF53807">
    <property type="entry name" value="Helical backbone' metal receptor"/>
    <property type="match status" value="1"/>
</dbReference>
<dbReference type="GO" id="GO:0046872">
    <property type="term" value="F:metal ion binding"/>
    <property type="evidence" value="ECO:0007669"/>
    <property type="project" value="InterPro"/>
</dbReference>
<evidence type="ECO:0000313" key="6">
    <source>
        <dbReference type="EMBL" id="HIU22858.1"/>
    </source>
</evidence>
<evidence type="ECO:0000256" key="4">
    <source>
        <dbReference type="SAM" id="Coils"/>
    </source>
</evidence>
<dbReference type="GO" id="GO:0030001">
    <property type="term" value="P:metal ion transport"/>
    <property type="evidence" value="ECO:0007669"/>
    <property type="project" value="InterPro"/>
</dbReference>
<reference evidence="6" key="1">
    <citation type="submission" date="2020-10" db="EMBL/GenBank/DDBJ databases">
        <authorList>
            <person name="Gilroy R."/>
        </authorList>
    </citation>
    <scope>NUCLEOTIDE SEQUENCE</scope>
    <source>
        <strain evidence="6">CHK197-8231</strain>
    </source>
</reference>
<feature type="coiled-coil region" evidence="4">
    <location>
        <begin position="149"/>
        <end position="176"/>
    </location>
</feature>
<evidence type="ECO:0000256" key="5">
    <source>
        <dbReference type="SAM" id="SignalP"/>
    </source>
</evidence>
<proteinExistence type="inferred from homology"/>
<dbReference type="Proteomes" id="UP000824087">
    <property type="component" value="Unassembled WGS sequence"/>
</dbReference>
<dbReference type="PANTHER" id="PTHR42953:SF3">
    <property type="entry name" value="HIGH-AFFINITY ZINC UPTAKE SYSTEM PROTEIN ZNUA"/>
    <property type="match status" value="1"/>
</dbReference>
<evidence type="ECO:0000256" key="1">
    <source>
        <dbReference type="ARBA" id="ARBA00011028"/>
    </source>
</evidence>
<dbReference type="PROSITE" id="PS51257">
    <property type="entry name" value="PROKAR_LIPOPROTEIN"/>
    <property type="match status" value="1"/>
</dbReference>
<accession>A0A9D1HUL3</accession>
<dbReference type="PANTHER" id="PTHR42953">
    <property type="entry name" value="HIGH-AFFINITY ZINC UPTAKE SYSTEM PROTEIN ZNUA-RELATED"/>
    <property type="match status" value="1"/>
</dbReference>
<comment type="similarity">
    <text evidence="1">Belongs to the bacterial solute-binding protein 9 family.</text>
</comment>
<dbReference type="Pfam" id="PF01297">
    <property type="entry name" value="ZnuA"/>
    <property type="match status" value="1"/>
</dbReference>
<comment type="caution">
    <text evidence="6">The sequence shown here is derived from an EMBL/GenBank/DDBJ whole genome shotgun (WGS) entry which is preliminary data.</text>
</comment>
<gene>
    <name evidence="6" type="ORF">IAD49_04685</name>
</gene>
<sequence length="288" mass="33549">MKKLGILLLAIVVSSFATGCLKRDDLEGIEIYTTTYPVEYITQKLYGDHSTVKSIYPDGVDVENYNLTNKQIKDYSKASMFIFNGLSKEKDYVIPMVNENKNIKIIDTTLTMEYNHEMEELWLDPSNFLMLAQNIRNGLKEYINNHYLKNEIEDRYNELRIEVSNLDAELKLISESSDNPVIVVSNDAFKFLEKYGFTVISLEENSNLTDKTVADVRTMIQNETINYIFTMDNEQVNNTITRLQKQTGVQLQTFHSISNLTEEQRNEKKDYITLMYENLELLKNELYD</sequence>
<organism evidence="6 7">
    <name type="scientific">Candidatus Fimihabitans intestinipullorum</name>
    <dbReference type="NCBI Taxonomy" id="2840820"/>
    <lineage>
        <taxon>Bacteria</taxon>
        <taxon>Bacillati</taxon>
        <taxon>Mycoplasmatota</taxon>
        <taxon>Mycoplasmatota incertae sedis</taxon>
        <taxon>Candidatus Fimihabitans</taxon>
    </lineage>
</organism>
<keyword evidence="4" id="KW-0175">Coiled coil</keyword>
<keyword evidence="3 5" id="KW-0732">Signal</keyword>
<evidence type="ECO:0000256" key="2">
    <source>
        <dbReference type="ARBA" id="ARBA00022448"/>
    </source>
</evidence>
<dbReference type="Gene3D" id="3.40.50.1980">
    <property type="entry name" value="Nitrogenase molybdenum iron protein domain"/>
    <property type="match status" value="2"/>
</dbReference>
<dbReference type="InterPro" id="IPR050492">
    <property type="entry name" value="Bact_metal-bind_prot9"/>
</dbReference>
<evidence type="ECO:0000256" key="3">
    <source>
        <dbReference type="ARBA" id="ARBA00022729"/>
    </source>
</evidence>
<name>A0A9D1HUL3_9BACT</name>
<dbReference type="InterPro" id="IPR006127">
    <property type="entry name" value="ZnuA-like"/>
</dbReference>
<protein>
    <submittedName>
        <fullName evidence="6">Zinc ABC transporter substrate-binding protein</fullName>
    </submittedName>
</protein>
<keyword evidence="2" id="KW-0813">Transport</keyword>
<feature type="signal peptide" evidence="5">
    <location>
        <begin position="1"/>
        <end position="19"/>
    </location>
</feature>
<evidence type="ECO:0000313" key="7">
    <source>
        <dbReference type="Proteomes" id="UP000824087"/>
    </source>
</evidence>